<name>A0A0D0BYS3_9AGAM</name>
<keyword evidence="2" id="KW-1185">Reference proteome</keyword>
<evidence type="ECO:0000313" key="2">
    <source>
        <dbReference type="Proteomes" id="UP000054538"/>
    </source>
</evidence>
<protein>
    <submittedName>
        <fullName evidence="1">Uncharacterized protein</fullName>
    </submittedName>
</protein>
<sequence length="147" mass="17428">SVTTLAVNNLPAMWKIGGFMGTTTVHLCNLCWQERSNIGNFNCESWRHHTYQEHMESMTKWRDPQKQKDYNIIFKETRVQWFELIHLPYWDPTHFLAINGMHHLFLGLVQSHFRDLIVIDKPVNQELCKTNPPSTKPVEDEELEKSY</sequence>
<organism evidence="1 2">
    <name type="scientific">Paxillus rubicundulus Ve08.2h10</name>
    <dbReference type="NCBI Taxonomy" id="930991"/>
    <lineage>
        <taxon>Eukaryota</taxon>
        <taxon>Fungi</taxon>
        <taxon>Dikarya</taxon>
        <taxon>Basidiomycota</taxon>
        <taxon>Agaricomycotina</taxon>
        <taxon>Agaricomycetes</taxon>
        <taxon>Agaricomycetidae</taxon>
        <taxon>Boletales</taxon>
        <taxon>Paxilineae</taxon>
        <taxon>Paxillaceae</taxon>
        <taxon>Paxillus</taxon>
    </lineage>
</organism>
<evidence type="ECO:0000313" key="1">
    <source>
        <dbReference type="EMBL" id="KIK76307.1"/>
    </source>
</evidence>
<dbReference type="AlphaFoldDB" id="A0A0D0BYS3"/>
<dbReference type="Proteomes" id="UP000054538">
    <property type="component" value="Unassembled WGS sequence"/>
</dbReference>
<dbReference type="InParanoid" id="A0A0D0BYS3"/>
<dbReference type="EMBL" id="KN827558">
    <property type="protein sequence ID" value="KIK76307.1"/>
    <property type="molecule type" value="Genomic_DNA"/>
</dbReference>
<gene>
    <name evidence="1" type="ORF">PAXRUDRAFT_170342</name>
</gene>
<proteinExistence type="predicted"/>
<dbReference type="OrthoDB" id="3269001at2759"/>
<reference evidence="1 2" key="1">
    <citation type="submission" date="2014-04" db="EMBL/GenBank/DDBJ databases">
        <authorList>
            <consortium name="DOE Joint Genome Institute"/>
            <person name="Kuo A."/>
            <person name="Kohler A."/>
            <person name="Jargeat P."/>
            <person name="Nagy L.G."/>
            <person name="Floudas D."/>
            <person name="Copeland A."/>
            <person name="Barry K.W."/>
            <person name="Cichocki N."/>
            <person name="Veneault-Fourrey C."/>
            <person name="LaButti K."/>
            <person name="Lindquist E.A."/>
            <person name="Lipzen A."/>
            <person name="Lundell T."/>
            <person name="Morin E."/>
            <person name="Murat C."/>
            <person name="Sun H."/>
            <person name="Tunlid A."/>
            <person name="Henrissat B."/>
            <person name="Grigoriev I.V."/>
            <person name="Hibbett D.S."/>
            <person name="Martin F."/>
            <person name="Nordberg H.P."/>
            <person name="Cantor M.N."/>
            <person name="Hua S.X."/>
        </authorList>
    </citation>
    <scope>NUCLEOTIDE SEQUENCE [LARGE SCALE GENOMIC DNA]</scope>
    <source>
        <strain evidence="1 2">Ve08.2h10</strain>
    </source>
</reference>
<feature type="non-terminal residue" evidence="1">
    <location>
        <position position="1"/>
    </location>
</feature>
<accession>A0A0D0BYS3</accession>
<dbReference type="HOGENOM" id="CLU_161085_0_0_1"/>
<reference evidence="2" key="2">
    <citation type="submission" date="2015-01" db="EMBL/GenBank/DDBJ databases">
        <title>Evolutionary Origins and Diversification of the Mycorrhizal Mutualists.</title>
        <authorList>
            <consortium name="DOE Joint Genome Institute"/>
            <consortium name="Mycorrhizal Genomics Consortium"/>
            <person name="Kohler A."/>
            <person name="Kuo A."/>
            <person name="Nagy L.G."/>
            <person name="Floudas D."/>
            <person name="Copeland A."/>
            <person name="Barry K.W."/>
            <person name="Cichocki N."/>
            <person name="Veneault-Fourrey C."/>
            <person name="LaButti K."/>
            <person name="Lindquist E.A."/>
            <person name="Lipzen A."/>
            <person name="Lundell T."/>
            <person name="Morin E."/>
            <person name="Murat C."/>
            <person name="Riley R."/>
            <person name="Ohm R."/>
            <person name="Sun H."/>
            <person name="Tunlid A."/>
            <person name="Henrissat B."/>
            <person name="Grigoriev I.V."/>
            <person name="Hibbett D.S."/>
            <person name="Martin F."/>
        </authorList>
    </citation>
    <scope>NUCLEOTIDE SEQUENCE [LARGE SCALE GENOMIC DNA]</scope>
    <source>
        <strain evidence="2">Ve08.2h10</strain>
    </source>
</reference>